<dbReference type="Gene3D" id="3.40.50.2020">
    <property type="match status" value="1"/>
</dbReference>
<comment type="similarity">
    <text evidence="1">Belongs to the ComF/GntX family.</text>
</comment>
<dbReference type="PANTHER" id="PTHR47505:SF1">
    <property type="entry name" value="DNA UTILIZATION PROTEIN YHGH"/>
    <property type="match status" value="1"/>
</dbReference>
<sequence length="237" mass="26860">MKVDNCIKYVRSLLYPRSCILCGAEGDFAHHLCRPCQNSLPFNYHACPCCALPLPPHVPSTQWCGRCVRRQPPFTNSLTAFTYEAPVNRLIGMLKFRQKLHLAEPLAGLLMERLGEKYEQPDILVPVPLHPLRLRARGFNQSVEITRAVARQCRLPFDWRLCRRVKETKAQSELSEQERHRNLHNAFQICADVKGAHLALVDDVITTGATVTELSKTLIRAGAERVDVWAVARTPKS</sequence>
<dbReference type="InterPro" id="IPR000836">
    <property type="entry name" value="PRTase_dom"/>
</dbReference>
<feature type="domain" description="Phosphoribosyltransferase" evidence="2">
    <location>
        <begin position="161"/>
        <end position="235"/>
    </location>
</feature>
<reference evidence="4 5" key="1">
    <citation type="submission" date="2016-06" db="EMBL/GenBank/DDBJ databases">
        <title>Genome sequence of endosymbiont of Candidatus Endolucinida thiodiazotropha.</title>
        <authorList>
            <person name="Poehlein A."/>
            <person name="Koenig S."/>
            <person name="Heiden S.E."/>
            <person name="Thuermer A."/>
            <person name="Voget S."/>
            <person name="Daniel R."/>
            <person name="Markert S."/>
            <person name="Gros O."/>
            <person name="Schweder T."/>
        </authorList>
    </citation>
    <scope>NUCLEOTIDE SEQUENCE [LARGE SCALE GENOMIC DNA]</scope>
    <source>
        <strain evidence="4 5">COS</strain>
    </source>
</reference>
<proteinExistence type="inferred from homology"/>
<dbReference type="EMBL" id="MARB01000003">
    <property type="protein sequence ID" value="ODJ89044.1"/>
    <property type="molecule type" value="Genomic_DNA"/>
</dbReference>
<name>A0A7Z0VPY1_9GAMM</name>
<protein>
    <submittedName>
        <fullName evidence="4">DNA utilization protein GntX</fullName>
    </submittedName>
</protein>
<dbReference type="Pfam" id="PF00156">
    <property type="entry name" value="Pribosyltran"/>
    <property type="match status" value="1"/>
</dbReference>
<dbReference type="OrthoDB" id="9793412at2"/>
<evidence type="ECO:0000256" key="1">
    <source>
        <dbReference type="ARBA" id="ARBA00008007"/>
    </source>
</evidence>
<keyword evidence="5" id="KW-1185">Reference proteome</keyword>
<organism evidence="4 5">
    <name type="scientific">Candidatus Thiodiazotropha endolucinida</name>
    <dbReference type="NCBI Taxonomy" id="1655433"/>
    <lineage>
        <taxon>Bacteria</taxon>
        <taxon>Pseudomonadati</taxon>
        <taxon>Pseudomonadota</taxon>
        <taxon>Gammaproteobacteria</taxon>
        <taxon>Chromatiales</taxon>
        <taxon>Sedimenticolaceae</taxon>
        <taxon>Candidatus Thiodiazotropha</taxon>
    </lineage>
</organism>
<dbReference type="Proteomes" id="UP000094769">
    <property type="component" value="Unassembled WGS sequence"/>
</dbReference>
<dbReference type="InterPro" id="IPR044005">
    <property type="entry name" value="DZR_2"/>
</dbReference>
<comment type="caution">
    <text evidence="4">The sequence shown here is derived from an EMBL/GenBank/DDBJ whole genome shotgun (WGS) entry which is preliminary data.</text>
</comment>
<dbReference type="InterPro" id="IPR029057">
    <property type="entry name" value="PRTase-like"/>
</dbReference>
<evidence type="ECO:0000313" key="4">
    <source>
        <dbReference type="EMBL" id="ODJ89044.1"/>
    </source>
</evidence>
<dbReference type="PANTHER" id="PTHR47505">
    <property type="entry name" value="DNA UTILIZATION PROTEIN YHGH"/>
    <property type="match status" value="1"/>
</dbReference>
<evidence type="ECO:0000259" key="3">
    <source>
        <dbReference type="Pfam" id="PF18912"/>
    </source>
</evidence>
<dbReference type="Pfam" id="PF18912">
    <property type="entry name" value="DZR_2"/>
    <property type="match status" value="1"/>
</dbReference>
<dbReference type="CDD" id="cd06223">
    <property type="entry name" value="PRTases_typeI"/>
    <property type="match status" value="1"/>
</dbReference>
<evidence type="ECO:0000313" key="5">
    <source>
        <dbReference type="Proteomes" id="UP000094769"/>
    </source>
</evidence>
<evidence type="ECO:0000259" key="2">
    <source>
        <dbReference type="Pfam" id="PF00156"/>
    </source>
</evidence>
<gene>
    <name evidence="4" type="ORF">CODIS_06560</name>
</gene>
<dbReference type="SUPFAM" id="SSF53271">
    <property type="entry name" value="PRTase-like"/>
    <property type="match status" value="1"/>
</dbReference>
<feature type="domain" description="Double zinc ribbon" evidence="3">
    <location>
        <begin position="12"/>
        <end position="68"/>
    </location>
</feature>
<dbReference type="AlphaFoldDB" id="A0A7Z0VPY1"/>
<dbReference type="InterPro" id="IPR051910">
    <property type="entry name" value="ComF/GntX_DNA_util-trans"/>
</dbReference>
<accession>A0A7Z0VPY1</accession>